<comment type="caution">
    <text evidence="1">The sequence shown here is derived from an EMBL/GenBank/DDBJ whole genome shotgun (WGS) entry which is preliminary data.</text>
</comment>
<reference evidence="1 2" key="1">
    <citation type="journal article" date="2019" name="Nat. Ecol. Evol.">
        <title>Megaphylogeny resolves global patterns of mushroom evolution.</title>
        <authorList>
            <person name="Varga T."/>
            <person name="Krizsan K."/>
            <person name="Foldi C."/>
            <person name="Dima B."/>
            <person name="Sanchez-Garcia M."/>
            <person name="Sanchez-Ramirez S."/>
            <person name="Szollosi G.J."/>
            <person name="Szarkandi J.G."/>
            <person name="Papp V."/>
            <person name="Albert L."/>
            <person name="Andreopoulos W."/>
            <person name="Angelini C."/>
            <person name="Antonin V."/>
            <person name="Barry K.W."/>
            <person name="Bougher N.L."/>
            <person name="Buchanan P."/>
            <person name="Buyck B."/>
            <person name="Bense V."/>
            <person name="Catcheside P."/>
            <person name="Chovatia M."/>
            <person name="Cooper J."/>
            <person name="Damon W."/>
            <person name="Desjardin D."/>
            <person name="Finy P."/>
            <person name="Geml J."/>
            <person name="Haridas S."/>
            <person name="Hughes K."/>
            <person name="Justo A."/>
            <person name="Karasinski D."/>
            <person name="Kautmanova I."/>
            <person name="Kiss B."/>
            <person name="Kocsube S."/>
            <person name="Kotiranta H."/>
            <person name="LaButti K.M."/>
            <person name="Lechner B.E."/>
            <person name="Liimatainen K."/>
            <person name="Lipzen A."/>
            <person name="Lukacs Z."/>
            <person name="Mihaltcheva S."/>
            <person name="Morgado L.N."/>
            <person name="Niskanen T."/>
            <person name="Noordeloos M.E."/>
            <person name="Ohm R.A."/>
            <person name="Ortiz-Santana B."/>
            <person name="Ovrebo C."/>
            <person name="Racz N."/>
            <person name="Riley R."/>
            <person name="Savchenko A."/>
            <person name="Shiryaev A."/>
            <person name="Soop K."/>
            <person name="Spirin V."/>
            <person name="Szebenyi C."/>
            <person name="Tomsovsky M."/>
            <person name="Tulloss R.E."/>
            <person name="Uehling J."/>
            <person name="Grigoriev I.V."/>
            <person name="Vagvolgyi C."/>
            <person name="Papp T."/>
            <person name="Martin F.M."/>
            <person name="Miettinen O."/>
            <person name="Hibbett D.S."/>
            <person name="Nagy L.G."/>
        </authorList>
    </citation>
    <scope>NUCLEOTIDE SEQUENCE [LARGE SCALE GENOMIC DNA]</scope>
    <source>
        <strain evidence="1 2">FP101781</strain>
    </source>
</reference>
<dbReference type="AlphaFoldDB" id="A0A4Y7TSX5"/>
<gene>
    <name evidence="1" type="ORF">FA13DRAFT_1078622</name>
</gene>
<dbReference type="EMBL" id="QPFP01000005">
    <property type="protein sequence ID" value="TEB36692.1"/>
    <property type="molecule type" value="Genomic_DNA"/>
</dbReference>
<dbReference type="Proteomes" id="UP000298030">
    <property type="component" value="Unassembled WGS sequence"/>
</dbReference>
<name>A0A4Y7TSX5_COPMI</name>
<keyword evidence="2" id="KW-1185">Reference proteome</keyword>
<evidence type="ECO:0000313" key="2">
    <source>
        <dbReference type="Proteomes" id="UP000298030"/>
    </source>
</evidence>
<evidence type="ECO:0000313" key="1">
    <source>
        <dbReference type="EMBL" id="TEB36692.1"/>
    </source>
</evidence>
<proteinExistence type="predicted"/>
<organism evidence="1 2">
    <name type="scientific">Coprinellus micaceus</name>
    <name type="common">Glistening ink-cap mushroom</name>
    <name type="synonym">Coprinus micaceus</name>
    <dbReference type="NCBI Taxonomy" id="71717"/>
    <lineage>
        <taxon>Eukaryota</taxon>
        <taxon>Fungi</taxon>
        <taxon>Dikarya</taxon>
        <taxon>Basidiomycota</taxon>
        <taxon>Agaricomycotina</taxon>
        <taxon>Agaricomycetes</taxon>
        <taxon>Agaricomycetidae</taxon>
        <taxon>Agaricales</taxon>
        <taxon>Agaricineae</taxon>
        <taxon>Psathyrellaceae</taxon>
        <taxon>Coprinellus</taxon>
    </lineage>
</organism>
<sequence>MTSLPLLSRRGIGTKSRKFYLRRLLCCISSLFTLCTSHAVRRPCSPSNRELPNPWICAELQQSTTFRKVGALLVDLYYVTQPRAAPGGRMSRPTLSSPCTLLFLGAASRLRISIPLNARPAPRAVENSNSTDVVTFSQFSSHFGDNPVRFPIQWKRSSFGKTEGEKWTVKEHTVAHEDASLGNESQPVSTCCGRFRMLGATDN</sequence>
<protein>
    <submittedName>
        <fullName evidence="1">Uncharacterized protein</fullName>
    </submittedName>
</protein>
<accession>A0A4Y7TSX5</accession>